<sequence length="226" mass="25653">MAKKQRATQVSQGIVNLLYPITIMGLFTLTVLLPLLAALYLLKLNVLTLLVIWLCLLPIGPLVSAIFAATREYVRTKSAGLYRYAWHFWRRHWREGLRLWAPFWVFLLPLMLYGQLSLAHAPRFLFVLLPAVLILGILAAVIATMVLLLAATFTFRYSDYFRLALGSLAQHLTLFLADIVLVLVGVCIGLWVSPLLLIVLATCLLVPFYYLNQPLLDWVEARFVAR</sequence>
<evidence type="ECO:0000313" key="3">
    <source>
        <dbReference type="Proteomes" id="UP001597252"/>
    </source>
</evidence>
<gene>
    <name evidence="2" type="ORF">ACFQ5J_00730</name>
</gene>
<feature type="transmembrane region" description="Helical" evidence="1">
    <location>
        <begin position="21"/>
        <end position="41"/>
    </location>
</feature>
<keyword evidence="3" id="KW-1185">Reference proteome</keyword>
<keyword evidence="1" id="KW-0472">Membrane</keyword>
<evidence type="ECO:0000256" key="1">
    <source>
        <dbReference type="SAM" id="Phobius"/>
    </source>
</evidence>
<dbReference type="Proteomes" id="UP001597252">
    <property type="component" value="Unassembled WGS sequence"/>
</dbReference>
<organism evidence="2 3">
    <name type="scientific">Lacticaseibacillus baoqingensis</name>
    <dbReference type="NCBI Taxonomy" id="2486013"/>
    <lineage>
        <taxon>Bacteria</taxon>
        <taxon>Bacillati</taxon>
        <taxon>Bacillota</taxon>
        <taxon>Bacilli</taxon>
        <taxon>Lactobacillales</taxon>
        <taxon>Lactobacillaceae</taxon>
        <taxon>Lacticaseibacillus</taxon>
    </lineage>
</organism>
<feature type="transmembrane region" description="Helical" evidence="1">
    <location>
        <begin position="47"/>
        <end position="69"/>
    </location>
</feature>
<evidence type="ECO:0000313" key="2">
    <source>
        <dbReference type="EMBL" id="MFD1483771.1"/>
    </source>
</evidence>
<feature type="transmembrane region" description="Helical" evidence="1">
    <location>
        <begin position="124"/>
        <end position="151"/>
    </location>
</feature>
<accession>A0ABW4E5K6</accession>
<keyword evidence="1" id="KW-1133">Transmembrane helix</keyword>
<keyword evidence="1" id="KW-0812">Transmembrane</keyword>
<feature type="transmembrane region" description="Helical" evidence="1">
    <location>
        <begin position="99"/>
        <end position="118"/>
    </location>
</feature>
<dbReference type="EMBL" id="JBHTON010000002">
    <property type="protein sequence ID" value="MFD1483771.1"/>
    <property type="molecule type" value="Genomic_DNA"/>
</dbReference>
<name>A0ABW4E5K6_9LACO</name>
<comment type="caution">
    <text evidence="2">The sequence shown here is derived from an EMBL/GenBank/DDBJ whole genome shotgun (WGS) entry which is preliminary data.</text>
</comment>
<protein>
    <submittedName>
        <fullName evidence="2">DUF624 domain-containing protein</fullName>
    </submittedName>
</protein>
<reference evidence="3" key="1">
    <citation type="journal article" date="2019" name="Int. J. Syst. Evol. Microbiol.">
        <title>The Global Catalogue of Microorganisms (GCM) 10K type strain sequencing project: providing services to taxonomists for standard genome sequencing and annotation.</title>
        <authorList>
            <consortium name="The Broad Institute Genomics Platform"/>
            <consortium name="The Broad Institute Genome Sequencing Center for Infectious Disease"/>
            <person name="Wu L."/>
            <person name="Ma J."/>
        </authorList>
    </citation>
    <scope>NUCLEOTIDE SEQUENCE [LARGE SCALE GENOMIC DNA]</scope>
    <source>
        <strain evidence="3">CCM 8903</strain>
    </source>
</reference>
<dbReference type="RefSeq" id="WP_125752057.1">
    <property type="nucleotide sequence ID" value="NZ_JBHTON010000002.1"/>
</dbReference>
<feature type="transmembrane region" description="Helical" evidence="1">
    <location>
        <begin position="163"/>
        <end position="184"/>
    </location>
</feature>
<proteinExistence type="predicted"/>
<feature type="transmembrane region" description="Helical" evidence="1">
    <location>
        <begin position="190"/>
        <end position="211"/>
    </location>
</feature>